<gene>
    <name evidence="2" type="ORF">HMPREF9440_01088</name>
</gene>
<name>H3KEC4_9BURK</name>
<dbReference type="PATRIC" id="fig|762967.3.peg.860"/>
<evidence type="ECO:0000256" key="1">
    <source>
        <dbReference type="SAM" id="MobiDB-lite"/>
    </source>
</evidence>
<evidence type="ECO:0008006" key="4">
    <source>
        <dbReference type="Google" id="ProtNLM"/>
    </source>
</evidence>
<feature type="region of interest" description="Disordered" evidence="1">
    <location>
        <begin position="280"/>
        <end position="314"/>
    </location>
</feature>
<dbReference type="InterPro" id="IPR025449">
    <property type="entry name" value="JetB"/>
</dbReference>
<dbReference type="STRING" id="762967.HMPREF9440_01088"/>
<feature type="compositionally biased region" description="Polar residues" evidence="1">
    <location>
        <begin position="299"/>
        <end position="314"/>
    </location>
</feature>
<feature type="region of interest" description="Disordered" evidence="1">
    <location>
        <begin position="1"/>
        <end position="20"/>
    </location>
</feature>
<dbReference type="Proteomes" id="UP000004956">
    <property type="component" value="Unassembled WGS sequence"/>
</dbReference>
<dbReference type="AlphaFoldDB" id="H3KEC4"/>
<proteinExistence type="predicted"/>
<reference evidence="2 3" key="1">
    <citation type="submission" date="2011-11" db="EMBL/GenBank/DDBJ databases">
        <authorList>
            <person name="Weinstock G."/>
            <person name="Sodergren E."/>
            <person name="Clifton S."/>
            <person name="Fulton L."/>
            <person name="Fulton B."/>
            <person name="Courtney L."/>
            <person name="Fronick C."/>
            <person name="Harrison M."/>
            <person name="Strong C."/>
            <person name="Farmer C."/>
            <person name="Delahaunty K."/>
            <person name="Markovic C."/>
            <person name="Hall O."/>
            <person name="Minx P."/>
            <person name="Tomlinson C."/>
            <person name="Mitreva M."/>
            <person name="Hou S."/>
            <person name="Chen J."/>
            <person name="Wollam A."/>
            <person name="Pepin K.H."/>
            <person name="Johnson M."/>
            <person name="Bhonagiri V."/>
            <person name="Zhang X."/>
            <person name="Suruliraj S."/>
            <person name="Warren W."/>
            <person name="Chinwalla A."/>
            <person name="Mardis E.R."/>
            <person name="Wilson R.K."/>
        </authorList>
    </citation>
    <scope>NUCLEOTIDE SEQUENCE [LARGE SCALE GENOMIC DNA]</scope>
    <source>
        <strain evidence="2 3">YIT 11816</strain>
    </source>
</reference>
<dbReference type="EMBL" id="AFBQ01000150">
    <property type="protein sequence ID" value="EHY31532.1"/>
    <property type="molecule type" value="Genomic_DNA"/>
</dbReference>
<sequence>MKIEKDDRMTEEKDDQLPDDLLAYADALEIEAAEVEEAEQEAEFDFGEAEAEEADAEDGDQDDAADEADDDADEDDDDASGLWPGDTGELPFNVRRVLVALLRGPCLRRDRHPKLWRVLLTNEAVIRSRVSDLILDLLLDEEAGVAMLRRAETGDLKAPSLLHTQRLNFLDSCALLELREKMMRNAGAADERTVVTPEEIAEALKLYDRTAFKDEQAFRRHVSGVVSRLTARRLLLPLRGTSALEVSPTLPRLFTADDVAKLTAAYKDKANRVGRAELDAEGAVSVDEAAETAEPADVTDTSDNKNLFTTEAAR</sequence>
<feature type="region of interest" description="Disordered" evidence="1">
    <location>
        <begin position="30"/>
        <end position="87"/>
    </location>
</feature>
<protein>
    <recommendedName>
        <fullName evidence="4">DUF4194 domain-containing protein</fullName>
    </recommendedName>
</protein>
<dbReference type="HOGENOM" id="CLU_885450_0_0_4"/>
<accession>H3KEC4</accession>
<feature type="compositionally biased region" description="Basic and acidic residues" evidence="1">
    <location>
        <begin position="1"/>
        <end position="11"/>
    </location>
</feature>
<comment type="caution">
    <text evidence="2">The sequence shown here is derived from an EMBL/GenBank/DDBJ whole genome shotgun (WGS) entry which is preliminary data.</text>
</comment>
<keyword evidence="3" id="KW-1185">Reference proteome</keyword>
<evidence type="ECO:0000313" key="2">
    <source>
        <dbReference type="EMBL" id="EHY31532.1"/>
    </source>
</evidence>
<dbReference type="Pfam" id="PF13835">
    <property type="entry name" value="DUF4194"/>
    <property type="match status" value="1"/>
</dbReference>
<feature type="compositionally biased region" description="Acidic residues" evidence="1">
    <location>
        <begin position="30"/>
        <end position="79"/>
    </location>
</feature>
<evidence type="ECO:0000313" key="3">
    <source>
        <dbReference type="Proteomes" id="UP000004956"/>
    </source>
</evidence>
<organism evidence="2 3">
    <name type="scientific">Sutterella parvirubra YIT 11816</name>
    <dbReference type="NCBI Taxonomy" id="762967"/>
    <lineage>
        <taxon>Bacteria</taxon>
        <taxon>Pseudomonadati</taxon>
        <taxon>Pseudomonadota</taxon>
        <taxon>Betaproteobacteria</taxon>
        <taxon>Burkholderiales</taxon>
        <taxon>Sutterellaceae</taxon>
        <taxon>Sutterella</taxon>
    </lineage>
</organism>